<dbReference type="PROSITE" id="PS50004">
    <property type="entry name" value="C2"/>
    <property type="match status" value="1"/>
</dbReference>
<proteinExistence type="predicted"/>
<feature type="compositionally biased region" description="Polar residues" evidence="1">
    <location>
        <begin position="424"/>
        <end position="435"/>
    </location>
</feature>
<accession>A0ABY7FBA5</accession>
<sequence>MEIPLIKSWIHINVMEGITRALVDPGKIDIPFSKAGPVSALQVFPHVKQELAQGVLTIQIKGTPSEDSGEDIHYTRLRLGKCKRQTLELPATQAWEDCCSFFVFNLLNVKHKCKRLLTTVTLEQHDLELSSFPFTITKQLSHEIKNKDGSKLNLVMDYSPLPPINLDEEEAVNVLQRSGVLFVCVHCANNVIASDKTGSSDPYCVVFCDRRRRYRLTSTDSANNNEFLYVEDMVSPGTMSNSTQGGGKKLSKQQSSQSNDEFMRDKVFVDLTLVQAKELIAADTNGYSDPFCEIWMRDTKLFSSSVKKKTLSPMWNESVALQQVFDKDLITRNDFLGKVMLTLDDLKELSLKGTDDWFPLKHTKSGQIQLRCSVTAAGNKPGKSMPSVSKQEQDANNSAKSQTDGTKPSTGRGMSIESDVFITPSENQKLKSTPDITRESDSQLRKRNSSSMINNKGDKASPVTSTPLKKDQNMEVGLKRSASDVNMDKRRRSTSNSLNSFAAFNDLNIPNRRRLRLIFGNRVIAKSPLIKATQTIVNLPIDIDRGMGIHGDTLLKFDIKREGKEHLASRAYTIKTLFSGEGGEGDKVQKVLPLENNLQIEVYLQHTPVDSSSIRRHGSSRMSVGSRLHCLSFILNSGIGVKVITGLI</sequence>
<feature type="compositionally biased region" description="Basic and acidic residues" evidence="1">
    <location>
        <begin position="468"/>
        <end position="488"/>
    </location>
</feature>
<feature type="compositionally biased region" description="Polar residues" evidence="1">
    <location>
        <begin position="386"/>
        <end position="409"/>
    </location>
</feature>
<dbReference type="EMBL" id="CP111022">
    <property type="protein sequence ID" value="WAR19380.1"/>
    <property type="molecule type" value="Genomic_DNA"/>
</dbReference>
<protein>
    <submittedName>
        <fullName evidence="3">TCB3-like protein</fullName>
    </submittedName>
</protein>
<evidence type="ECO:0000313" key="3">
    <source>
        <dbReference type="EMBL" id="WAR19380.1"/>
    </source>
</evidence>
<evidence type="ECO:0000313" key="4">
    <source>
        <dbReference type="Proteomes" id="UP001164746"/>
    </source>
</evidence>
<feature type="domain" description="C2" evidence="2">
    <location>
        <begin position="248"/>
        <end position="378"/>
    </location>
</feature>
<dbReference type="CDD" id="cd00030">
    <property type="entry name" value="C2"/>
    <property type="match status" value="1"/>
</dbReference>
<evidence type="ECO:0000256" key="1">
    <source>
        <dbReference type="SAM" id="MobiDB-lite"/>
    </source>
</evidence>
<reference evidence="3" key="1">
    <citation type="submission" date="2022-11" db="EMBL/GenBank/DDBJ databases">
        <title>Centuries of genome instability and evolution in soft-shell clam transmissible cancer (bioRxiv).</title>
        <authorList>
            <person name="Hart S.F.M."/>
            <person name="Yonemitsu M.A."/>
            <person name="Giersch R.M."/>
            <person name="Beal B.F."/>
            <person name="Arriagada G."/>
            <person name="Davis B.W."/>
            <person name="Ostrander E.A."/>
            <person name="Goff S.P."/>
            <person name="Metzger M.J."/>
        </authorList>
    </citation>
    <scope>NUCLEOTIDE SEQUENCE</scope>
    <source>
        <strain evidence="3">MELC-2E11</strain>
        <tissue evidence="3">Siphon/mantle</tissue>
    </source>
</reference>
<dbReference type="PANTHER" id="PTHR46980:SF2">
    <property type="entry name" value="TRICALBIN-1-RELATED"/>
    <property type="match status" value="1"/>
</dbReference>
<dbReference type="InterPro" id="IPR000008">
    <property type="entry name" value="C2_dom"/>
</dbReference>
<dbReference type="SMART" id="SM00239">
    <property type="entry name" value="C2"/>
    <property type="match status" value="1"/>
</dbReference>
<dbReference type="InterPro" id="IPR052455">
    <property type="entry name" value="Tricalbin_domain"/>
</dbReference>
<dbReference type="SUPFAM" id="SSF49562">
    <property type="entry name" value="C2 domain (Calcium/lipid-binding domain, CaLB)"/>
    <property type="match status" value="2"/>
</dbReference>
<evidence type="ECO:0000259" key="2">
    <source>
        <dbReference type="PROSITE" id="PS50004"/>
    </source>
</evidence>
<feature type="region of interest" description="Disordered" evidence="1">
    <location>
        <begin position="377"/>
        <end position="493"/>
    </location>
</feature>
<dbReference type="Gene3D" id="2.60.40.150">
    <property type="entry name" value="C2 domain"/>
    <property type="match status" value="2"/>
</dbReference>
<keyword evidence="4" id="KW-1185">Reference proteome</keyword>
<organism evidence="3 4">
    <name type="scientific">Mya arenaria</name>
    <name type="common">Soft-shell clam</name>
    <dbReference type="NCBI Taxonomy" id="6604"/>
    <lineage>
        <taxon>Eukaryota</taxon>
        <taxon>Metazoa</taxon>
        <taxon>Spiralia</taxon>
        <taxon>Lophotrochozoa</taxon>
        <taxon>Mollusca</taxon>
        <taxon>Bivalvia</taxon>
        <taxon>Autobranchia</taxon>
        <taxon>Heteroconchia</taxon>
        <taxon>Euheterodonta</taxon>
        <taxon>Imparidentia</taxon>
        <taxon>Neoheterodontei</taxon>
        <taxon>Myida</taxon>
        <taxon>Myoidea</taxon>
        <taxon>Myidae</taxon>
        <taxon>Mya</taxon>
    </lineage>
</organism>
<dbReference type="InterPro" id="IPR035892">
    <property type="entry name" value="C2_domain_sf"/>
</dbReference>
<dbReference type="Proteomes" id="UP001164746">
    <property type="component" value="Chromosome 11"/>
</dbReference>
<name>A0ABY7FBA5_MYAAR</name>
<gene>
    <name evidence="3" type="ORF">MAR_001218</name>
</gene>
<feature type="region of interest" description="Disordered" evidence="1">
    <location>
        <begin position="238"/>
        <end position="258"/>
    </location>
</feature>
<dbReference type="PANTHER" id="PTHR46980">
    <property type="entry name" value="TRICALBIN-1-RELATED"/>
    <property type="match status" value="1"/>
</dbReference>
<dbReference type="Pfam" id="PF00168">
    <property type="entry name" value="C2"/>
    <property type="match status" value="2"/>
</dbReference>